<sequence length="421" mass="47701">MPKILWVSPFSLHDTTSGAAVDARYMLKALQKRGYEIWVLSAFIFDAKRGSVQAFGDLDKMFAQDPNSLFIFDEDNIHYIYTRTAQTAEQLMSMLESQLFYSTFCQILDEYAPELVMGYGLSPAPQACFAEAKHRGISTTYVLTNGDCGNFSFPNIDLILTVSQAMAKLYADRDEINLHPIGSFYDPKDFVAPEHKKEYVTMINPAGHKGVAIFAKLAQVCQKEMPEVKFLTVNMREHFKDALTKLHEKNDPHRFPYTLQDFPNVFMLDPQKDMRLVYAVTSVLVVPSLWFEAWGRVATEAIYNNIPVMCSKSGGLTEACAGGGLSLDVPEHCKRDYGSLPTDEEIKPWVQGLKDLLNHKYDQKVEAARQELVKLNAPDRLIEAITPLIQQTQRNRKQQGYNIESFIKQLNSLSNADLLKQ</sequence>
<evidence type="ECO:0000313" key="2">
    <source>
        <dbReference type="EMBL" id="HIX56435.1"/>
    </source>
</evidence>
<dbReference type="SUPFAM" id="SSF53756">
    <property type="entry name" value="UDP-Glycosyltransferase/glycogen phosphorylase"/>
    <property type="match status" value="1"/>
</dbReference>
<keyword evidence="2" id="KW-0808">Transferase</keyword>
<dbReference type="GO" id="GO:0016757">
    <property type="term" value="F:glycosyltransferase activity"/>
    <property type="evidence" value="ECO:0007669"/>
    <property type="project" value="UniProtKB-KW"/>
</dbReference>
<dbReference type="AlphaFoldDB" id="A0A9D1WC41"/>
<organism evidence="2 3">
    <name type="scientific">Candidatus Anaerobiospirillum pullistercoris</name>
    <dbReference type="NCBI Taxonomy" id="2838452"/>
    <lineage>
        <taxon>Bacteria</taxon>
        <taxon>Pseudomonadati</taxon>
        <taxon>Pseudomonadota</taxon>
        <taxon>Gammaproteobacteria</taxon>
        <taxon>Aeromonadales</taxon>
        <taxon>Succinivibrionaceae</taxon>
        <taxon>Anaerobiospirillum</taxon>
    </lineage>
</organism>
<dbReference type="Gene3D" id="3.40.50.2000">
    <property type="entry name" value="Glycogen Phosphorylase B"/>
    <property type="match status" value="1"/>
</dbReference>
<name>A0A9D1WC41_9GAMM</name>
<feature type="domain" description="Glycosyl transferase family 1" evidence="1">
    <location>
        <begin position="264"/>
        <end position="319"/>
    </location>
</feature>
<dbReference type="Pfam" id="PF00534">
    <property type="entry name" value="Glycos_transf_1"/>
    <property type="match status" value="1"/>
</dbReference>
<keyword evidence="2" id="KW-0328">Glycosyltransferase</keyword>
<evidence type="ECO:0000313" key="3">
    <source>
        <dbReference type="Proteomes" id="UP000886829"/>
    </source>
</evidence>
<dbReference type="InterPro" id="IPR001296">
    <property type="entry name" value="Glyco_trans_1"/>
</dbReference>
<accession>A0A9D1WC41</accession>
<proteinExistence type="predicted"/>
<dbReference type="EC" id="2.4.-.-" evidence="2"/>
<dbReference type="Proteomes" id="UP000886829">
    <property type="component" value="Unassembled WGS sequence"/>
</dbReference>
<evidence type="ECO:0000259" key="1">
    <source>
        <dbReference type="Pfam" id="PF00534"/>
    </source>
</evidence>
<reference evidence="2" key="1">
    <citation type="journal article" date="2021" name="PeerJ">
        <title>Extensive microbial diversity within the chicken gut microbiome revealed by metagenomics and culture.</title>
        <authorList>
            <person name="Gilroy R."/>
            <person name="Ravi A."/>
            <person name="Getino M."/>
            <person name="Pursley I."/>
            <person name="Horton D.L."/>
            <person name="Alikhan N.F."/>
            <person name="Baker D."/>
            <person name="Gharbi K."/>
            <person name="Hall N."/>
            <person name="Watson M."/>
            <person name="Adriaenssens E.M."/>
            <person name="Foster-Nyarko E."/>
            <person name="Jarju S."/>
            <person name="Secka A."/>
            <person name="Antonio M."/>
            <person name="Oren A."/>
            <person name="Chaudhuri R.R."/>
            <person name="La Ragione R."/>
            <person name="Hildebrand F."/>
            <person name="Pallen M.J."/>
        </authorList>
    </citation>
    <scope>NUCLEOTIDE SEQUENCE</scope>
    <source>
        <strain evidence="2">USASDec5-558</strain>
    </source>
</reference>
<comment type="caution">
    <text evidence="2">The sequence shown here is derived from an EMBL/GenBank/DDBJ whole genome shotgun (WGS) entry which is preliminary data.</text>
</comment>
<protein>
    <submittedName>
        <fullName evidence="2">Glycosyltransferase</fullName>
        <ecNumber evidence="2">2.4.-.-</ecNumber>
    </submittedName>
</protein>
<reference evidence="2" key="2">
    <citation type="submission" date="2021-04" db="EMBL/GenBank/DDBJ databases">
        <authorList>
            <person name="Gilroy R."/>
        </authorList>
    </citation>
    <scope>NUCLEOTIDE SEQUENCE</scope>
    <source>
        <strain evidence="2">USASDec5-558</strain>
    </source>
</reference>
<gene>
    <name evidence="2" type="ORF">H9850_03070</name>
</gene>
<dbReference type="EMBL" id="DXEV01000059">
    <property type="protein sequence ID" value="HIX56435.1"/>
    <property type="molecule type" value="Genomic_DNA"/>
</dbReference>